<feature type="region of interest" description="Disordered" evidence="1">
    <location>
        <begin position="1"/>
        <end position="38"/>
    </location>
</feature>
<feature type="non-terminal residue" evidence="2">
    <location>
        <position position="1"/>
    </location>
</feature>
<comment type="caution">
    <text evidence="2">The sequence shown here is derived from an EMBL/GenBank/DDBJ whole genome shotgun (WGS) entry which is preliminary data.</text>
</comment>
<dbReference type="PANTHER" id="PTHR31640:SF1">
    <property type="entry name" value="BRIDGE-LIKE LIPID TRANSFER PROTEIN FAMILY MEMBER 1"/>
    <property type="match status" value="1"/>
</dbReference>
<organism evidence="2 3">
    <name type="scientific">Asbolus verrucosus</name>
    <name type="common">Desert ironclad beetle</name>
    <dbReference type="NCBI Taxonomy" id="1661398"/>
    <lineage>
        <taxon>Eukaryota</taxon>
        <taxon>Metazoa</taxon>
        <taxon>Ecdysozoa</taxon>
        <taxon>Arthropoda</taxon>
        <taxon>Hexapoda</taxon>
        <taxon>Insecta</taxon>
        <taxon>Pterygota</taxon>
        <taxon>Neoptera</taxon>
        <taxon>Endopterygota</taxon>
        <taxon>Coleoptera</taxon>
        <taxon>Polyphaga</taxon>
        <taxon>Cucujiformia</taxon>
        <taxon>Tenebrionidae</taxon>
        <taxon>Pimeliinae</taxon>
        <taxon>Asbolus</taxon>
    </lineage>
</organism>
<dbReference type="STRING" id="1661398.A0A482VKX8"/>
<dbReference type="PANTHER" id="PTHR31640">
    <property type="entry name" value="TRANSMEMBRANE PROTEIN KIAA1109"/>
    <property type="match status" value="1"/>
</dbReference>
<evidence type="ECO:0000313" key="3">
    <source>
        <dbReference type="Proteomes" id="UP000292052"/>
    </source>
</evidence>
<protein>
    <submittedName>
        <fullName evidence="2">Uncharacterized protein</fullName>
    </submittedName>
</protein>
<reference evidence="2 3" key="1">
    <citation type="submission" date="2017-03" db="EMBL/GenBank/DDBJ databases">
        <title>Genome of the blue death feigning beetle - Asbolus verrucosus.</title>
        <authorList>
            <person name="Rider S.D."/>
        </authorList>
    </citation>
    <scope>NUCLEOTIDE SEQUENCE [LARGE SCALE GENOMIC DNA]</scope>
    <source>
        <strain evidence="2">Butters</strain>
        <tissue evidence="2">Head and leg muscle</tissue>
    </source>
</reference>
<dbReference type="GO" id="GO:0098793">
    <property type="term" value="C:presynapse"/>
    <property type="evidence" value="ECO:0007669"/>
    <property type="project" value="GOC"/>
</dbReference>
<dbReference type="InterPro" id="IPR033616">
    <property type="entry name" value="BLTP1"/>
</dbReference>
<keyword evidence="3" id="KW-1185">Reference proteome</keyword>
<dbReference type="EMBL" id="QDEB01091525">
    <property type="protein sequence ID" value="RZC33149.1"/>
    <property type="molecule type" value="Genomic_DNA"/>
</dbReference>
<dbReference type="AlphaFoldDB" id="A0A482VKX8"/>
<sequence length="430" mass="47426">ATKQSESHHSLGDRISSDERIQKEVQRTTSMSSENQSEAFFSADEDILNSRSSSLRNSILSAGGTLTRQDSSSVPPQRKKFSSELSIVADRQYKTIGPIHAPGSAPEPNRLRLSSHRSDHEIHTPEHRSFASNRQLEESQRTVQGLVTPQRLPNANRSVSPRFVPIAASEVEDVTNDSLGDSSDSYSSTSYVSAVGSQEDFTLVDLHMQTNRLIIDSPMLMSSYVTHLSQSKCNNWGSQPKHCDQFSVPLFEKNEEGKLVYVGARFVPSMEISSEGITSLKMVSKSDPIASNKTPTSPYIHVWDQDDIENDSSSFQEEELLSNQNDAGSRTIVIVKLKGDLDIMISPLLLESFQRFVDALTPTAANLHPLTVINHLHTSCVGQVEAANILKTTENVAKLIQTPVGEGNINEGMYEETVKTQLQAAIFLPK</sequence>
<accession>A0A482VKX8</accession>
<feature type="compositionally biased region" description="Basic and acidic residues" evidence="1">
    <location>
        <begin position="1"/>
        <end position="26"/>
    </location>
</feature>
<dbReference type="Proteomes" id="UP000292052">
    <property type="component" value="Unassembled WGS sequence"/>
</dbReference>
<feature type="compositionally biased region" description="Polar residues" evidence="1">
    <location>
        <begin position="27"/>
        <end position="38"/>
    </location>
</feature>
<gene>
    <name evidence="2" type="ORF">BDFB_010677</name>
</gene>
<dbReference type="GO" id="GO:0048488">
    <property type="term" value="P:synaptic vesicle endocytosis"/>
    <property type="evidence" value="ECO:0007669"/>
    <property type="project" value="TreeGrafter"/>
</dbReference>
<evidence type="ECO:0000256" key="1">
    <source>
        <dbReference type="SAM" id="MobiDB-lite"/>
    </source>
</evidence>
<dbReference type="OrthoDB" id="6766506at2759"/>
<name>A0A482VKX8_ASBVE</name>
<feature type="non-terminal residue" evidence="2">
    <location>
        <position position="430"/>
    </location>
</feature>
<evidence type="ECO:0000313" key="2">
    <source>
        <dbReference type="EMBL" id="RZC33149.1"/>
    </source>
</evidence>
<proteinExistence type="predicted"/>